<dbReference type="OrthoDB" id="6159258at2759"/>
<comment type="caution">
    <text evidence="1">The sequence shown here is derived from an EMBL/GenBank/DDBJ whole genome shotgun (WGS) entry which is preliminary data.</text>
</comment>
<proteinExistence type="predicted"/>
<gene>
    <name evidence="1" type="ORF">CUNI_LOCUS16480</name>
</gene>
<dbReference type="AlphaFoldDB" id="A0A8S3ZT65"/>
<reference evidence="1" key="1">
    <citation type="submission" date="2021-04" db="EMBL/GenBank/DDBJ databases">
        <authorList>
            <consortium name="Molecular Ecology Group"/>
        </authorList>
    </citation>
    <scope>NUCLEOTIDE SEQUENCE</scope>
</reference>
<protein>
    <submittedName>
        <fullName evidence="1">Uncharacterized protein</fullName>
    </submittedName>
</protein>
<sequence length="56" mass="6328">EVFMTSDQSLFSLTDNSTQPKDKYTILLDGYTTQKIAVMVNNSEFILSLCEVEVYG</sequence>
<feature type="non-terminal residue" evidence="1">
    <location>
        <position position="1"/>
    </location>
</feature>
<evidence type="ECO:0000313" key="1">
    <source>
        <dbReference type="EMBL" id="CAG5130922.1"/>
    </source>
</evidence>
<keyword evidence="2" id="KW-1185">Reference proteome</keyword>
<accession>A0A8S3ZT65</accession>
<dbReference type="EMBL" id="CAJHNH020004342">
    <property type="protein sequence ID" value="CAG5130922.1"/>
    <property type="molecule type" value="Genomic_DNA"/>
</dbReference>
<organism evidence="1 2">
    <name type="scientific">Candidula unifasciata</name>
    <dbReference type="NCBI Taxonomy" id="100452"/>
    <lineage>
        <taxon>Eukaryota</taxon>
        <taxon>Metazoa</taxon>
        <taxon>Spiralia</taxon>
        <taxon>Lophotrochozoa</taxon>
        <taxon>Mollusca</taxon>
        <taxon>Gastropoda</taxon>
        <taxon>Heterobranchia</taxon>
        <taxon>Euthyneura</taxon>
        <taxon>Panpulmonata</taxon>
        <taxon>Eupulmonata</taxon>
        <taxon>Stylommatophora</taxon>
        <taxon>Helicina</taxon>
        <taxon>Helicoidea</taxon>
        <taxon>Geomitridae</taxon>
        <taxon>Candidula</taxon>
    </lineage>
</organism>
<feature type="non-terminal residue" evidence="1">
    <location>
        <position position="56"/>
    </location>
</feature>
<dbReference type="Gene3D" id="2.60.120.260">
    <property type="entry name" value="Galactose-binding domain-like"/>
    <property type="match status" value="1"/>
</dbReference>
<dbReference type="Proteomes" id="UP000678393">
    <property type="component" value="Unassembled WGS sequence"/>
</dbReference>
<evidence type="ECO:0000313" key="2">
    <source>
        <dbReference type="Proteomes" id="UP000678393"/>
    </source>
</evidence>
<name>A0A8S3ZT65_9EUPU</name>